<protein>
    <submittedName>
        <fullName evidence="1">Uncharacterized protein</fullName>
    </submittedName>
</protein>
<name>A0A850LJD3_9RHOB</name>
<evidence type="ECO:0000313" key="1">
    <source>
        <dbReference type="EMBL" id="NVK97807.1"/>
    </source>
</evidence>
<sequence>MFQQTYTLSVTTQGPLYPPSEIMDEDGNFVVIGAVTTRADDGVTTRWTGAVVSAQSPVPAFGERAPYTIIERFEPDEPLPKHLGDKVLHTLPLPLPCNNYPMVFAPQQYPDANTEDRPSYPLHRAPIPDFEPEHGRQLDRPVTLAEWVRASGTLTVTLEHEARKARFSFTFSDLLPRTLYTIMTLREHDLDPAGPTRPGPLGVPNVFVTDRSGGAAFEAVLPNPFPDPSQEGGNRVINVVVLCMSSQMSHGGAIGRYGLGGDIHAQLKFPQPMFHEFTTRA</sequence>
<proteinExistence type="predicted"/>
<organism evidence="1 2">
    <name type="scientific">Ruegeria pomeroyi</name>
    <dbReference type="NCBI Taxonomy" id="89184"/>
    <lineage>
        <taxon>Bacteria</taxon>
        <taxon>Pseudomonadati</taxon>
        <taxon>Pseudomonadota</taxon>
        <taxon>Alphaproteobacteria</taxon>
        <taxon>Rhodobacterales</taxon>
        <taxon>Roseobacteraceae</taxon>
        <taxon>Ruegeria</taxon>
    </lineage>
</organism>
<evidence type="ECO:0000313" key="2">
    <source>
        <dbReference type="Proteomes" id="UP000565723"/>
    </source>
</evidence>
<dbReference type="Proteomes" id="UP000565723">
    <property type="component" value="Unassembled WGS sequence"/>
</dbReference>
<dbReference type="RefSeq" id="WP_044029557.1">
    <property type="nucleotide sequence ID" value="NZ_JABXIY010000033.1"/>
</dbReference>
<comment type="caution">
    <text evidence="1">The sequence shown here is derived from an EMBL/GenBank/DDBJ whole genome shotgun (WGS) entry which is preliminary data.</text>
</comment>
<reference evidence="1 2" key="1">
    <citation type="journal article" date="2020" name="Proc. Natl. Acad. Sci. U.S.A.">
        <title>Ecological drivers of bacterial community assembly in synthetic phycospheres.</title>
        <authorList>
            <person name="Fu H."/>
            <person name="Uchimiya M."/>
            <person name="Gore J."/>
            <person name="Moran M.A."/>
        </authorList>
    </citation>
    <scope>NUCLEOTIDE SEQUENCE [LARGE SCALE GENOMIC DNA]</scope>
    <source>
        <strain evidence="1">HF-Din03</strain>
    </source>
</reference>
<dbReference type="EMBL" id="JABXIY010000033">
    <property type="protein sequence ID" value="NVK97807.1"/>
    <property type="molecule type" value="Genomic_DNA"/>
</dbReference>
<dbReference type="AlphaFoldDB" id="A0A850LJD3"/>
<accession>A0A850LJD3</accession>
<gene>
    <name evidence="1" type="ORF">HW564_12820</name>
</gene>